<evidence type="ECO:0000256" key="3">
    <source>
        <dbReference type="ARBA" id="ARBA00022801"/>
    </source>
</evidence>
<feature type="active site" description="Proton acceptor" evidence="8">
    <location>
        <position position="981"/>
    </location>
</feature>
<evidence type="ECO:0000256" key="9">
    <source>
        <dbReference type="SAM" id="MobiDB-lite"/>
    </source>
</evidence>
<protein>
    <submittedName>
        <fullName evidence="12">Related to calcium-independent phospholipase A2</fullName>
    </submittedName>
</protein>
<keyword evidence="3 8" id="KW-0378">Hydrolase</keyword>
<dbReference type="InterPro" id="IPR001841">
    <property type="entry name" value="Znf_RING"/>
</dbReference>
<feature type="short sequence motif" description="DGA/G" evidence="8">
    <location>
        <begin position="981"/>
        <end position="983"/>
    </location>
</feature>
<feature type="compositionally biased region" description="Low complexity" evidence="9">
    <location>
        <begin position="11"/>
        <end position="24"/>
    </location>
</feature>
<feature type="domain" description="PNPLA" evidence="11">
    <location>
        <begin position="782"/>
        <end position="994"/>
    </location>
</feature>
<dbReference type="GO" id="GO:0016042">
    <property type="term" value="P:lipid catabolic process"/>
    <property type="evidence" value="ECO:0007669"/>
    <property type="project" value="UniProtKB-UniRule"/>
</dbReference>
<evidence type="ECO:0000256" key="5">
    <source>
        <dbReference type="ARBA" id="ARBA00022963"/>
    </source>
</evidence>
<feature type="short sequence motif" description="GXGXXG" evidence="8">
    <location>
        <begin position="786"/>
        <end position="791"/>
    </location>
</feature>
<evidence type="ECO:0000259" key="10">
    <source>
        <dbReference type="PROSITE" id="PS50089"/>
    </source>
</evidence>
<dbReference type="Pfam" id="PF01734">
    <property type="entry name" value="Patatin"/>
    <property type="match status" value="1"/>
</dbReference>
<dbReference type="PANTHER" id="PTHR24185:SF1">
    <property type="entry name" value="CALCIUM-INDEPENDENT PHOSPHOLIPASE A2-GAMMA"/>
    <property type="match status" value="1"/>
</dbReference>
<dbReference type="PROSITE" id="PS00518">
    <property type="entry name" value="ZF_RING_1"/>
    <property type="match status" value="1"/>
</dbReference>
<dbReference type="InterPro" id="IPR017907">
    <property type="entry name" value="Znf_RING_CS"/>
</dbReference>
<feature type="compositionally biased region" description="Polar residues" evidence="9">
    <location>
        <begin position="1311"/>
        <end position="1323"/>
    </location>
</feature>
<evidence type="ECO:0000256" key="1">
    <source>
        <dbReference type="ARBA" id="ARBA00022723"/>
    </source>
</evidence>
<dbReference type="Gene3D" id="3.40.1090.10">
    <property type="entry name" value="Cytosolic phospholipase A2 catalytic domain"/>
    <property type="match status" value="1"/>
</dbReference>
<feature type="region of interest" description="Disordered" evidence="9">
    <location>
        <begin position="1281"/>
        <end position="1346"/>
    </location>
</feature>
<dbReference type="Proteomes" id="UP000184330">
    <property type="component" value="Unassembled WGS sequence"/>
</dbReference>
<dbReference type="GO" id="GO:0008270">
    <property type="term" value="F:zinc ion binding"/>
    <property type="evidence" value="ECO:0007669"/>
    <property type="project" value="UniProtKB-KW"/>
</dbReference>
<evidence type="ECO:0000259" key="11">
    <source>
        <dbReference type="PROSITE" id="PS51635"/>
    </source>
</evidence>
<gene>
    <name evidence="12" type="ORF">PAC_17567</name>
</gene>
<feature type="compositionally biased region" description="Low complexity" evidence="9">
    <location>
        <begin position="1330"/>
        <end position="1341"/>
    </location>
</feature>
<keyword evidence="6 8" id="KW-0443">Lipid metabolism</keyword>
<dbReference type="PANTHER" id="PTHR24185">
    <property type="entry name" value="CALCIUM-INDEPENDENT PHOSPHOLIPASE A2-GAMMA"/>
    <property type="match status" value="1"/>
</dbReference>
<feature type="compositionally biased region" description="Basic and acidic residues" evidence="9">
    <location>
        <begin position="1"/>
        <end position="10"/>
    </location>
</feature>
<name>A0A1L7XRT6_9HELO</name>
<dbReference type="STRING" id="576137.A0A1L7XRT6"/>
<evidence type="ECO:0000256" key="8">
    <source>
        <dbReference type="PROSITE-ProRule" id="PRU01161"/>
    </source>
</evidence>
<feature type="active site" description="Nucleophile" evidence="8">
    <location>
        <position position="822"/>
    </location>
</feature>
<keyword evidence="13" id="KW-1185">Reference proteome</keyword>
<feature type="compositionally biased region" description="Basic and acidic residues" evidence="9">
    <location>
        <begin position="1037"/>
        <end position="1049"/>
    </location>
</feature>
<feature type="short sequence motif" description="GXSXG" evidence="8">
    <location>
        <begin position="820"/>
        <end position="824"/>
    </location>
</feature>
<keyword evidence="4" id="KW-0862">Zinc</keyword>
<dbReference type="InterPro" id="IPR016035">
    <property type="entry name" value="Acyl_Trfase/lysoPLipase"/>
</dbReference>
<feature type="compositionally biased region" description="Polar residues" evidence="9">
    <location>
        <begin position="1281"/>
        <end position="1295"/>
    </location>
</feature>
<feature type="region of interest" description="Disordered" evidence="9">
    <location>
        <begin position="1"/>
        <end position="69"/>
    </location>
</feature>
<dbReference type="EMBL" id="FJOG01000046">
    <property type="protein sequence ID" value="CZR67668.1"/>
    <property type="molecule type" value="Genomic_DNA"/>
</dbReference>
<keyword evidence="5 8" id="KW-0442">Lipid degradation</keyword>
<feature type="compositionally biased region" description="Low complexity" evidence="9">
    <location>
        <begin position="43"/>
        <end position="67"/>
    </location>
</feature>
<dbReference type="PROSITE" id="PS50089">
    <property type="entry name" value="ZF_RING_2"/>
    <property type="match status" value="1"/>
</dbReference>
<dbReference type="GO" id="GO:0046486">
    <property type="term" value="P:glycerolipid metabolic process"/>
    <property type="evidence" value="ECO:0007669"/>
    <property type="project" value="UniProtKB-ARBA"/>
</dbReference>
<dbReference type="CDD" id="cd16449">
    <property type="entry name" value="RING-HC"/>
    <property type="match status" value="1"/>
</dbReference>
<evidence type="ECO:0000313" key="13">
    <source>
        <dbReference type="Proteomes" id="UP000184330"/>
    </source>
</evidence>
<dbReference type="GO" id="GO:0016020">
    <property type="term" value="C:membrane"/>
    <property type="evidence" value="ECO:0007669"/>
    <property type="project" value="TreeGrafter"/>
</dbReference>
<proteinExistence type="predicted"/>
<dbReference type="CDD" id="cd19757">
    <property type="entry name" value="Bbox1"/>
    <property type="match status" value="1"/>
</dbReference>
<reference evidence="12 13" key="1">
    <citation type="submission" date="2016-03" db="EMBL/GenBank/DDBJ databases">
        <authorList>
            <person name="Ploux O."/>
        </authorList>
    </citation>
    <scope>NUCLEOTIDE SEQUENCE [LARGE SCALE GENOMIC DNA]</scope>
    <source>
        <strain evidence="12 13">UAMH 11012</strain>
    </source>
</reference>
<keyword evidence="1" id="KW-0479">Metal-binding</keyword>
<dbReference type="PROSITE" id="PS51635">
    <property type="entry name" value="PNPLA"/>
    <property type="match status" value="1"/>
</dbReference>
<feature type="compositionally biased region" description="Basic residues" evidence="9">
    <location>
        <begin position="1299"/>
        <end position="1308"/>
    </location>
</feature>
<organism evidence="12 13">
    <name type="scientific">Phialocephala subalpina</name>
    <dbReference type="NCBI Taxonomy" id="576137"/>
    <lineage>
        <taxon>Eukaryota</taxon>
        <taxon>Fungi</taxon>
        <taxon>Dikarya</taxon>
        <taxon>Ascomycota</taxon>
        <taxon>Pezizomycotina</taxon>
        <taxon>Leotiomycetes</taxon>
        <taxon>Helotiales</taxon>
        <taxon>Mollisiaceae</taxon>
        <taxon>Phialocephala</taxon>
        <taxon>Phialocephala fortinii species complex</taxon>
    </lineage>
</organism>
<dbReference type="OrthoDB" id="194358at2759"/>
<dbReference type="GO" id="GO:0047499">
    <property type="term" value="F:calcium-independent phospholipase A2 activity"/>
    <property type="evidence" value="ECO:0007669"/>
    <property type="project" value="TreeGrafter"/>
</dbReference>
<evidence type="ECO:0000313" key="12">
    <source>
        <dbReference type="EMBL" id="CZR67668.1"/>
    </source>
</evidence>
<feature type="region of interest" description="Disordered" evidence="9">
    <location>
        <begin position="1015"/>
        <end position="1059"/>
    </location>
</feature>
<dbReference type="SUPFAM" id="SSF52151">
    <property type="entry name" value="FabD/lysophospholipase-like"/>
    <property type="match status" value="1"/>
</dbReference>
<sequence>MARPFSRDTPSRSSTFYSSLRSQSPADYFGSAAAGDTARDRPPSQVSSSSFQPAAAASVRAPSRSSSMTCPCDVCQRNVRTWTCIQCNNDSFCNDCWGKERAHRPGAVGFDGKPHEKTDRKVVERLRMILDPKRTAEEKIKEHQNDEDTTWFGIARDSANLPIFRDYERYATIMAQSRTSQINVRYPQLVSFIGQTGAGKSTLVKMLIDNQENEMNIAHESKFPSPVTGATGDNLPTSGDVHLYSDPATYYSAKPMLYADCEGLDGGENIPRGARYKIRDDAAPQAARATSAKNDPTFRRRIRKVAHSSQRDIIWATTPETRKREYAVTELYPRLLYTFSDVVVFVLRNAKVFESVVLEKLLDWASASIESSLNQPALPHVIIALNATELTIDDKQWDIEEATRILMSDIEGAIARVPRFAEYARIWNQRGRPIKTTKDLLECYYSSVTVIRIPTHGRYMLINDQIGKLHTEIKRCCELSHWTKKRVRMISTDEKLQVFLQSAFDHFSQNLNVPFDFVKEAVKNNPIPRDIGGNILKLAIAVREHNHFSDPYDGAKIFSELSNMVASCLMLTSARQSFLGSTEQLLDDFYAELCEDALFNFCNMYWPCSYRNQYGKCCNMKSGHNPKGHQNSAGKIIGAGGYQSDFVFDDYADRFIDEIRTNLKKIQQEVYDLTFRRKRLTEEEAASEVHRQYMNLFYQNVGDVYHFVSHSTCFSCLRELPEHPLPCGHVLCTPCVKAYGQQYEKTVIKLDSCPLHLGETEFLNDFPWRIKVKPLHAGTRILSLDGGGCRGIVELEVLRAIEKALGGELPIQAFFDLIVGTSTGGIIALGLGVENWSVEQCINKFTGLCGQAFTPREFINIPVIGLLTTANHGSRYKTKPLEAALQASFQDRPLFGGSSQEGHMIKVAVTSTTVLDQQPIVLANYNRPDQRDPRDYRPYKFERQDGPMTELKTWEAARATSAAPPYFKNFIKNETKNGYIDGALYHNNPVKIAHQERMLIWKDVSNREPDIFLSIGTGHHGRAEDPSSPSKGSGLIRRKELNRSRKEEPMPTPNVPVPTGRNFTALGQLWNTATSVFDNILNCTKIWNDFRVDFSRQRYIRLNPDLGFPVPRLDDVERMPDVQKAAYEQIHTNARVKEIAHRLIASTFFFEKTEASTKEREGGYECYGFLFCRFHIGTEETKALGRYLAKCFKGNFEPYFVIEDPQNWDTVQKLPITEDIVKDIVLKGRFIMDRVQIVVAKQLAEISISLCLQDDGYPCASNSHLPISGFPRTLMIEDIPQQPQTRTAVVRTNGSLKAPARRRRRHAAKPQSANTSPEASANASLRRVKSSSNLREGSSSSTAFPASPYDVAQWAQRRRNSIDQLAQEGFFELDDTSPALAPSEMTSDDAFTVRGVRAQPPRRSRFRLVV</sequence>
<dbReference type="CDD" id="cd07199">
    <property type="entry name" value="Pat17_PNPLA8_PNPLA9_like"/>
    <property type="match status" value="1"/>
</dbReference>
<evidence type="ECO:0000256" key="7">
    <source>
        <dbReference type="PROSITE-ProRule" id="PRU00175"/>
    </source>
</evidence>
<dbReference type="GO" id="GO:0019369">
    <property type="term" value="P:arachidonate metabolic process"/>
    <property type="evidence" value="ECO:0007669"/>
    <property type="project" value="TreeGrafter"/>
</dbReference>
<dbReference type="InterPro" id="IPR002641">
    <property type="entry name" value="PNPLA_dom"/>
</dbReference>
<evidence type="ECO:0000256" key="4">
    <source>
        <dbReference type="ARBA" id="ARBA00022833"/>
    </source>
</evidence>
<evidence type="ECO:0000256" key="2">
    <source>
        <dbReference type="ARBA" id="ARBA00022771"/>
    </source>
</evidence>
<accession>A0A1L7XRT6</accession>
<feature type="domain" description="RING-type" evidence="10">
    <location>
        <begin position="713"/>
        <end position="756"/>
    </location>
</feature>
<evidence type="ECO:0000256" key="6">
    <source>
        <dbReference type="ARBA" id="ARBA00023098"/>
    </source>
</evidence>
<keyword evidence="2 7" id="KW-0863">Zinc-finger</keyword>